<accession>A0ABP8IZR7</accession>
<keyword evidence="2" id="KW-1185">Reference proteome</keyword>
<name>A0ABP8IZR7_9BACT</name>
<dbReference type="EMBL" id="BAABHA010000006">
    <property type="protein sequence ID" value="GAA4382348.1"/>
    <property type="molecule type" value="Genomic_DNA"/>
</dbReference>
<organism evidence="1 2">
    <name type="scientific">Hymenobacter koreensis</name>
    <dbReference type="NCBI Taxonomy" id="1084523"/>
    <lineage>
        <taxon>Bacteria</taxon>
        <taxon>Pseudomonadati</taxon>
        <taxon>Bacteroidota</taxon>
        <taxon>Cytophagia</taxon>
        <taxon>Cytophagales</taxon>
        <taxon>Hymenobacteraceae</taxon>
        <taxon>Hymenobacter</taxon>
    </lineage>
</organism>
<comment type="caution">
    <text evidence="1">The sequence shown here is derived from an EMBL/GenBank/DDBJ whole genome shotgun (WGS) entry which is preliminary data.</text>
</comment>
<evidence type="ECO:0000313" key="2">
    <source>
        <dbReference type="Proteomes" id="UP001500454"/>
    </source>
</evidence>
<dbReference type="Proteomes" id="UP001500454">
    <property type="component" value="Unassembled WGS sequence"/>
</dbReference>
<evidence type="ECO:0000313" key="1">
    <source>
        <dbReference type="EMBL" id="GAA4382348.1"/>
    </source>
</evidence>
<proteinExistence type="predicted"/>
<sequence length="77" mass="8612">MPRRKYRQILLVTVRDFHAVNGVYSGRLLSGDVGVEAKPSSDNPTDVTDGVSNKNRCLEKCYEKPPSSSTFQYPFGM</sequence>
<reference evidence="2" key="1">
    <citation type="journal article" date="2019" name="Int. J. Syst. Evol. Microbiol.">
        <title>The Global Catalogue of Microorganisms (GCM) 10K type strain sequencing project: providing services to taxonomists for standard genome sequencing and annotation.</title>
        <authorList>
            <consortium name="The Broad Institute Genomics Platform"/>
            <consortium name="The Broad Institute Genome Sequencing Center for Infectious Disease"/>
            <person name="Wu L."/>
            <person name="Ma J."/>
        </authorList>
    </citation>
    <scope>NUCLEOTIDE SEQUENCE [LARGE SCALE GENOMIC DNA]</scope>
    <source>
        <strain evidence="2">JCM 17924</strain>
    </source>
</reference>
<gene>
    <name evidence="1" type="ORF">GCM10023186_22510</name>
</gene>
<protein>
    <submittedName>
        <fullName evidence="1">Uncharacterized protein</fullName>
    </submittedName>
</protein>